<dbReference type="RefSeq" id="WP_311628386.1">
    <property type="nucleotide sequence ID" value="NZ_JAVREN010000001.1"/>
</dbReference>
<comment type="caution">
    <text evidence="2">The sequence shown here is derived from an EMBL/GenBank/DDBJ whole genome shotgun (WGS) entry which is preliminary data.</text>
</comment>
<evidence type="ECO:0000259" key="1">
    <source>
        <dbReference type="Pfam" id="PF00144"/>
    </source>
</evidence>
<protein>
    <submittedName>
        <fullName evidence="2">Serine hydrolase domain-containing protein</fullName>
        <ecNumber evidence="2">3.1.1.103</ecNumber>
    </submittedName>
</protein>
<evidence type="ECO:0000313" key="3">
    <source>
        <dbReference type="Proteomes" id="UP001183388"/>
    </source>
</evidence>
<dbReference type="EC" id="3.1.1.103" evidence="2"/>
<evidence type="ECO:0000313" key="2">
    <source>
        <dbReference type="EMBL" id="MDT0305476.1"/>
    </source>
</evidence>
<gene>
    <name evidence="2" type="ORF">RM780_00655</name>
</gene>
<dbReference type="InterPro" id="IPR012338">
    <property type="entry name" value="Beta-lactam/transpept-like"/>
</dbReference>
<feature type="domain" description="Beta-lactamase-related" evidence="1">
    <location>
        <begin position="65"/>
        <end position="382"/>
    </location>
</feature>
<dbReference type="SUPFAM" id="SSF56601">
    <property type="entry name" value="beta-lactamase/transpeptidase-like"/>
    <property type="match status" value="1"/>
</dbReference>
<dbReference type="PANTHER" id="PTHR46825">
    <property type="entry name" value="D-ALANYL-D-ALANINE-CARBOXYPEPTIDASE/ENDOPEPTIDASE AMPH"/>
    <property type="match status" value="1"/>
</dbReference>
<dbReference type="Proteomes" id="UP001183388">
    <property type="component" value="Unassembled WGS sequence"/>
</dbReference>
<reference evidence="3" key="1">
    <citation type="submission" date="2023-07" db="EMBL/GenBank/DDBJ databases">
        <title>30 novel species of actinomycetes from the DSMZ collection.</title>
        <authorList>
            <person name="Nouioui I."/>
        </authorList>
    </citation>
    <scope>NUCLEOTIDE SEQUENCE [LARGE SCALE GENOMIC DNA]</scope>
    <source>
        <strain evidence="3">DSM 44917</strain>
    </source>
</reference>
<dbReference type="Gene3D" id="3.40.710.10">
    <property type="entry name" value="DD-peptidase/beta-lactamase superfamily"/>
    <property type="match status" value="1"/>
</dbReference>
<dbReference type="GO" id="GO:0016787">
    <property type="term" value="F:hydrolase activity"/>
    <property type="evidence" value="ECO:0007669"/>
    <property type="project" value="UniProtKB-KW"/>
</dbReference>
<accession>A0ABU2L1P3</accession>
<dbReference type="PANTHER" id="PTHR46825:SF7">
    <property type="entry name" value="D-ALANYL-D-ALANINE CARBOXYPEPTIDASE"/>
    <property type="match status" value="1"/>
</dbReference>
<organism evidence="2 3">
    <name type="scientific">Streptomyces boetiae</name>
    <dbReference type="NCBI Taxonomy" id="3075541"/>
    <lineage>
        <taxon>Bacteria</taxon>
        <taxon>Bacillati</taxon>
        <taxon>Actinomycetota</taxon>
        <taxon>Actinomycetes</taxon>
        <taxon>Kitasatosporales</taxon>
        <taxon>Streptomycetaceae</taxon>
        <taxon>Streptomyces</taxon>
    </lineage>
</organism>
<dbReference type="EMBL" id="JAVREN010000001">
    <property type="protein sequence ID" value="MDT0305476.1"/>
    <property type="molecule type" value="Genomic_DNA"/>
</dbReference>
<proteinExistence type="predicted"/>
<dbReference type="Pfam" id="PF00144">
    <property type="entry name" value="Beta-lactamase"/>
    <property type="match status" value="1"/>
</dbReference>
<name>A0ABU2L1P3_9ACTN</name>
<dbReference type="InterPro" id="IPR050491">
    <property type="entry name" value="AmpC-like"/>
</dbReference>
<keyword evidence="3" id="KW-1185">Reference proteome</keyword>
<keyword evidence="2" id="KW-0378">Hydrolase</keyword>
<dbReference type="InterPro" id="IPR001466">
    <property type="entry name" value="Beta-lactam-related"/>
</dbReference>
<sequence>MKLLFAGKGGRTGWTRLALALAGVGAVGTATLLGVGPGAQVAPAAPAARGDGGGQLARDARAVERTGATAVLAETAQENGRGSRARAGTQDTPAPYDSYYRIGSDTKTFTAVVALQLVGEGTLSLSDTVEEWLPGLVSGQGNDGSRITLRHLLQHTSGLPNYTDVLFEDPDALTPEAYRAERFRVRTPAEQVALAMTRRPGWLPAPDETRWAYSNTNYVLAGMIIEAATGHTWEREVHERIIEPLGLARTLTPGTSAYVPQPTAPAWTQFPGREDLTDTTVATGGWADGGIISTTGDMNTFLRALLGGRLLAPDLLAEMQRTVPAEDFASRPGSRYGLGLAWRPAPGCPDGLWFHGGSSFGTISETAVTPDATRSAAAAVFTYRIGAPGRQHAQNEATYDLIENALCD</sequence>